<dbReference type="SUPFAM" id="SSF81383">
    <property type="entry name" value="F-box domain"/>
    <property type="match status" value="1"/>
</dbReference>
<dbReference type="InterPro" id="IPR036047">
    <property type="entry name" value="F-box-like_dom_sf"/>
</dbReference>
<evidence type="ECO:0000313" key="2">
    <source>
        <dbReference type="Proteomes" id="UP001172155"/>
    </source>
</evidence>
<comment type="caution">
    <text evidence="1">The sequence shown here is derived from an EMBL/GenBank/DDBJ whole genome shotgun (WGS) entry which is preliminary data.</text>
</comment>
<proteinExistence type="predicted"/>
<reference evidence="1" key="1">
    <citation type="submission" date="2023-06" db="EMBL/GenBank/DDBJ databases">
        <title>Genome-scale phylogeny and comparative genomics of the fungal order Sordariales.</title>
        <authorList>
            <consortium name="Lawrence Berkeley National Laboratory"/>
            <person name="Hensen N."/>
            <person name="Bonometti L."/>
            <person name="Westerberg I."/>
            <person name="Brannstrom I.O."/>
            <person name="Guillou S."/>
            <person name="Cros-Aarteil S."/>
            <person name="Calhoun S."/>
            <person name="Haridas S."/>
            <person name="Kuo A."/>
            <person name="Mondo S."/>
            <person name="Pangilinan J."/>
            <person name="Riley R."/>
            <person name="LaButti K."/>
            <person name="Andreopoulos B."/>
            <person name="Lipzen A."/>
            <person name="Chen C."/>
            <person name="Yanf M."/>
            <person name="Daum C."/>
            <person name="Ng V."/>
            <person name="Clum A."/>
            <person name="Steindorff A."/>
            <person name="Ohm R."/>
            <person name="Martin F."/>
            <person name="Silar P."/>
            <person name="Natvig D."/>
            <person name="Lalanne C."/>
            <person name="Gautier V."/>
            <person name="Ament-velasquez S.L."/>
            <person name="Kruys A."/>
            <person name="Hutchinson M.I."/>
            <person name="Powell A.J."/>
            <person name="Barry K."/>
            <person name="Miller A.N."/>
            <person name="Grigoriev I.V."/>
            <person name="Debuchy R."/>
            <person name="Gladieux P."/>
            <person name="Thoren M.H."/>
            <person name="Johannesson H."/>
        </authorList>
    </citation>
    <scope>NUCLEOTIDE SEQUENCE</scope>
    <source>
        <strain evidence="1">SMH3187-1</strain>
    </source>
</reference>
<dbReference type="AlphaFoldDB" id="A0AA40BQS2"/>
<sequence length="434" mass="49427">MSKRELSDNSGDSPRPDTFSCLPDEIILLIFRFVLNGTPPFVTNGPCLAPPQSRPNPEYIRNCYQTSRQFRRVAAELLFTHVCVRHRATSIERLEKISQNTAFCRNTRVIDRLERCVAIPSPPSDLEEDLQRAEDAMLMILESWARVAFQGTIALPSDDPDFMQQQLLLRMWCRYQKIFQEQQILLSNKDVTSFSRRVAAVMARMPSLKEIRFEDGNRGDDHPGLMIAVDREGNLDKNGLMEGVADYYPDSAEPRDRTAGDVPPFNAIVEIPIAAHQAGVRFDTIDIRFWNNDIDLTMFAKRSETRAALSLAFGQVRSFLLAVFNHDDNEDWEDVFSGTLHPEMLGLLGTPVLERLHLDCGSIRYDPSYLWGRGVLSEGAYSNLKWLHICGGTTLGSASDLHDFLRRLPTEMDYLVLERLNVSHIEKLARHLEE</sequence>
<accession>A0AA40BQS2</accession>
<evidence type="ECO:0000313" key="1">
    <source>
        <dbReference type="EMBL" id="KAK0738685.1"/>
    </source>
</evidence>
<dbReference type="Proteomes" id="UP001172155">
    <property type="component" value="Unassembled WGS sequence"/>
</dbReference>
<name>A0AA40BQS2_9PEZI</name>
<organism evidence="1 2">
    <name type="scientific">Schizothecium vesticola</name>
    <dbReference type="NCBI Taxonomy" id="314040"/>
    <lineage>
        <taxon>Eukaryota</taxon>
        <taxon>Fungi</taxon>
        <taxon>Dikarya</taxon>
        <taxon>Ascomycota</taxon>
        <taxon>Pezizomycotina</taxon>
        <taxon>Sordariomycetes</taxon>
        <taxon>Sordariomycetidae</taxon>
        <taxon>Sordariales</taxon>
        <taxon>Schizotheciaceae</taxon>
        <taxon>Schizothecium</taxon>
    </lineage>
</organism>
<evidence type="ECO:0008006" key="3">
    <source>
        <dbReference type="Google" id="ProtNLM"/>
    </source>
</evidence>
<gene>
    <name evidence="1" type="ORF">B0T18DRAFT_492598</name>
</gene>
<protein>
    <recommendedName>
        <fullName evidence="3">F-box domain-containing protein</fullName>
    </recommendedName>
</protein>
<dbReference type="EMBL" id="JAUKUD010000007">
    <property type="protein sequence ID" value="KAK0738685.1"/>
    <property type="molecule type" value="Genomic_DNA"/>
</dbReference>
<keyword evidence="2" id="KW-1185">Reference proteome</keyword>